<evidence type="ECO:0000259" key="3">
    <source>
        <dbReference type="Pfam" id="PF24808"/>
    </source>
</evidence>
<protein>
    <recommendedName>
        <fullName evidence="3">DUF7707 domain-containing protein</fullName>
    </recommendedName>
</protein>
<dbReference type="Proteomes" id="UP001345691">
    <property type="component" value="Unassembled WGS sequence"/>
</dbReference>
<comment type="caution">
    <text evidence="4">The sequence shown here is derived from an EMBL/GenBank/DDBJ whole genome shotgun (WGS) entry which is preliminary data.</text>
</comment>
<gene>
    <name evidence="4" type="ORF">LTR69_007932</name>
</gene>
<evidence type="ECO:0000256" key="1">
    <source>
        <dbReference type="SAM" id="MobiDB-lite"/>
    </source>
</evidence>
<accession>A0ABR0J4M3</accession>
<feature type="region of interest" description="Disordered" evidence="1">
    <location>
        <begin position="151"/>
        <end position="188"/>
    </location>
</feature>
<proteinExistence type="predicted"/>
<keyword evidence="2" id="KW-0732">Signal</keyword>
<feature type="compositionally biased region" description="Low complexity" evidence="1">
    <location>
        <begin position="152"/>
        <end position="188"/>
    </location>
</feature>
<dbReference type="EMBL" id="JAVRRF010000018">
    <property type="protein sequence ID" value="KAK5056391.1"/>
    <property type="molecule type" value="Genomic_DNA"/>
</dbReference>
<reference evidence="4 5" key="1">
    <citation type="submission" date="2023-08" db="EMBL/GenBank/DDBJ databases">
        <title>Black Yeasts Isolated from many extreme environments.</title>
        <authorList>
            <person name="Coleine C."/>
            <person name="Stajich J.E."/>
            <person name="Selbmann L."/>
        </authorList>
    </citation>
    <scope>NUCLEOTIDE SEQUENCE [LARGE SCALE GENOMIC DNA]</scope>
    <source>
        <strain evidence="4 5">CCFEE 6328</strain>
    </source>
</reference>
<feature type="chain" id="PRO_5046190980" description="DUF7707 domain-containing protein" evidence="2">
    <location>
        <begin position="19"/>
        <end position="224"/>
    </location>
</feature>
<name>A0ABR0J4M3_9EURO</name>
<dbReference type="Pfam" id="PF24808">
    <property type="entry name" value="DUF7707"/>
    <property type="match status" value="1"/>
</dbReference>
<dbReference type="PANTHER" id="PTHR38118:SF4">
    <property type="match status" value="1"/>
</dbReference>
<feature type="domain" description="DUF7707" evidence="3">
    <location>
        <begin position="47"/>
        <end position="143"/>
    </location>
</feature>
<sequence length="224" mass="22110">MISKFILAASALVAIANAQTIETSSAASVAASTTVSQSMPPAATSGFNAGNVTSSDAFAWCHAQLNTCPQICGGSASSNQCDQTTFTYTCICANGTVPDCTAFTQTLPFYICQATYSQCINNNPNNAEGQATCATNEKCGTRNATAEALAQTGSASSSSTASSTSSKASSSGATTASTGSGASSASATGSSASASSTAKSDAMTQHVATGAFVAVLMAAFKLLL</sequence>
<feature type="signal peptide" evidence="2">
    <location>
        <begin position="1"/>
        <end position="18"/>
    </location>
</feature>
<evidence type="ECO:0000313" key="4">
    <source>
        <dbReference type="EMBL" id="KAK5056391.1"/>
    </source>
</evidence>
<organism evidence="4 5">
    <name type="scientific">Exophiala sideris</name>
    <dbReference type="NCBI Taxonomy" id="1016849"/>
    <lineage>
        <taxon>Eukaryota</taxon>
        <taxon>Fungi</taxon>
        <taxon>Dikarya</taxon>
        <taxon>Ascomycota</taxon>
        <taxon>Pezizomycotina</taxon>
        <taxon>Eurotiomycetes</taxon>
        <taxon>Chaetothyriomycetidae</taxon>
        <taxon>Chaetothyriales</taxon>
        <taxon>Herpotrichiellaceae</taxon>
        <taxon>Exophiala</taxon>
    </lineage>
</organism>
<dbReference type="InterPro" id="IPR056124">
    <property type="entry name" value="DUF7707"/>
</dbReference>
<keyword evidence="5" id="KW-1185">Reference proteome</keyword>
<evidence type="ECO:0000313" key="5">
    <source>
        <dbReference type="Proteomes" id="UP001345691"/>
    </source>
</evidence>
<evidence type="ECO:0000256" key="2">
    <source>
        <dbReference type="SAM" id="SignalP"/>
    </source>
</evidence>
<dbReference type="PANTHER" id="PTHR38118">
    <property type="entry name" value="ANCHORED CELL WALL PROTEIN 11-RELATED"/>
    <property type="match status" value="1"/>
</dbReference>